<keyword evidence="1" id="KW-0472">Membrane</keyword>
<name>A0A061IS14_TRYRA</name>
<keyword evidence="3" id="KW-1185">Reference proteome</keyword>
<feature type="transmembrane region" description="Helical" evidence="1">
    <location>
        <begin position="31"/>
        <end position="57"/>
    </location>
</feature>
<dbReference type="AlphaFoldDB" id="A0A061IS14"/>
<dbReference type="Proteomes" id="UP000031737">
    <property type="component" value="Unassembled WGS sequence"/>
</dbReference>
<dbReference type="VEuPathDB" id="TriTrypDB:TRSC58_07387"/>
<gene>
    <name evidence="2" type="ORF">TRSC58_07387</name>
</gene>
<dbReference type="EMBL" id="AUPL01007554">
    <property type="protein sequence ID" value="ESL05019.1"/>
    <property type="molecule type" value="Genomic_DNA"/>
</dbReference>
<protein>
    <submittedName>
        <fullName evidence="2">Uncharacterized protein</fullName>
    </submittedName>
</protein>
<evidence type="ECO:0000256" key="1">
    <source>
        <dbReference type="SAM" id="Phobius"/>
    </source>
</evidence>
<sequence length="71" mass="7717">MEVGAITLTLEGWVQWAVVVICRLLLAFPLLHAWVCVCLGGGGEVVRIGAGIVFVYLKMATCQTKTKKKVK</sequence>
<organism evidence="2 3">
    <name type="scientific">Trypanosoma rangeli SC58</name>
    <dbReference type="NCBI Taxonomy" id="429131"/>
    <lineage>
        <taxon>Eukaryota</taxon>
        <taxon>Discoba</taxon>
        <taxon>Euglenozoa</taxon>
        <taxon>Kinetoplastea</taxon>
        <taxon>Metakinetoplastina</taxon>
        <taxon>Trypanosomatida</taxon>
        <taxon>Trypanosomatidae</taxon>
        <taxon>Trypanosoma</taxon>
        <taxon>Herpetosoma</taxon>
    </lineage>
</organism>
<comment type="caution">
    <text evidence="2">The sequence shown here is derived from an EMBL/GenBank/DDBJ whole genome shotgun (WGS) entry which is preliminary data.</text>
</comment>
<accession>A0A061IS14</accession>
<keyword evidence="1" id="KW-1133">Transmembrane helix</keyword>
<evidence type="ECO:0000313" key="3">
    <source>
        <dbReference type="Proteomes" id="UP000031737"/>
    </source>
</evidence>
<keyword evidence="1" id="KW-0812">Transmembrane</keyword>
<evidence type="ECO:0000313" key="2">
    <source>
        <dbReference type="EMBL" id="ESL05019.1"/>
    </source>
</evidence>
<reference evidence="2 3" key="1">
    <citation type="submission" date="2013-07" db="EMBL/GenBank/DDBJ databases">
        <authorList>
            <person name="Stoco P.H."/>
            <person name="Wagner G."/>
            <person name="Gerber A."/>
            <person name="Zaha A."/>
            <person name="Thompson C."/>
            <person name="Bartholomeu D.C."/>
            <person name="Luckemeyer D.D."/>
            <person name="Bahia D."/>
            <person name="Loreto E."/>
            <person name="Prestes E.B."/>
            <person name="Lima F.M."/>
            <person name="Rodrigues-Luiz G."/>
            <person name="Vallejo G.A."/>
            <person name="Filho J.F."/>
            <person name="Monteiro K.M."/>
            <person name="Tyler K.M."/>
            <person name="de Almeida L.G."/>
            <person name="Ortiz M.F."/>
            <person name="Siervo M.A."/>
            <person name="de Moraes M.H."/>
            <person name="Cunha O.L."/>
            <person name="Mendonca-Neto R."/>
            <person name="Silva R."/>
            <person name="Teixeira S.M."/>
            <person name="Murta S.M."/>
            <person name="Sincero T.C."/>
            <person name="Mendes T.A."/>
            <person name="Urmenyi T.P."/>
            <person name="Silva V.G."/>
            <person name="da Rocha W.D."/>
            <person name="Andersson B."/>
            <person name="Romanha A.J."/>
            <person name="Steindel M."/>
            <person name="de Vasconcelos A.T."/>
            <person name="Grisard E.C."/>
        </authorList>
    </citation>
    <scope>NUCLEOTIDE SEQUENCE [LARGE SCALE GENOMIC DNA]</scope>
    <source>
        <strain evidence="2 3">SC58</strain>
    </source>
</reference>
<proteinExistence type="predicted"/>